<evidence type="ECO:0000313" key="5">
    <source>
        <dbReference type="Proteomes" id="UP000516046"/>
    </source>
</evidence>
<dbReference type="GO" id="GO:0006152">
    <property type="term" value="P:purine nucleoside catabolic process"/>
    <property type="evidence" value="ECO:0007669"/>
    <property type="project" value="TreeGrafter"/>
</dbReference>
<gene>
    <name evidence="4" type="primary">rihC</name>
    <name evidence="4" type="ORF">H6X83_12925</name>
</gene>
<dbReference type="GO" id="GO:0045437">
    <property type="term" value="F:uridine nucleosidase activity"/>
    <property type="evidence" value="ECO:0007669"/>
    <property type="project" value="UniProtKB-ARBA"/>
</dbReference>
<keyword evidence="5" id="KW-1185">Reference proteome</keyword>
<dbReference type="Pfam" id="PF01156">
    <property type="entry name" value="IU_nuc_hydro"/>
    <property type="match status" value="1"/>
</dbReference>
<dbReference type="AlphaFoldDB" id="A0A7G9WGJ6"/>
<name>A0A7G9WGJ6_9FIRM</name>
<dbReference type="InterPro" id="IPR015910">
    <property type="entry name" value="I/U_nuclsd_hydro_CS"/>
</dbReference>
<evidence type="ECO:0000256" key="2">
    <source>
        <dbReference type="ARBA" id="ARBA00023295"/>
    </source>
</evidence>
<proteinExistence type="predicted"/>
<dbReference type="Gene3D" id="3.90.245.10">
    <property type="entry name" value="Ribonucleoside hydrolase-like"/>
    <property type="match status" value="1"/>
</dbReference>
<organism evidence="4 5">
    <name type="scientific">Caproicibacterium amylolyticum</name>
    <dbReference type="NCBI Taxonomy" id="2766537"/>
    <lineage>
        <taxon>Bacteria</taxon>
        <taxon>Bacillati</taxon>
        <taxon>Bacillota</taxon>
        <taxon>Clostridia</taxon>
        <taxon>Eubacteriales</taxon>
        <taxon>Oscillospiraceae</taxon>
        <taxon>Caproicibacterium</taxon>
    </lineage>
</organism>
<dbReference type="InterPro" id="IPR023186">
    <property type="entry name" value="IUNH"/>
</dbReference>
<dbReference type="RefSeq" id="WP_212506871.1">
    <property type="nucleotide sequence ID" value="NZ_CP060696.1"/>
</dbReference>
<dbReference type="Proteomes" id="UP000516046">
    <property type="component" value="Chromosome"/>
</dbReference>
<accession>A0A7G9WGJ6</accession>
<dbReference type="PROSITE" id="PS01247">
    <property type="entry name" value="IUNH"/>
    <property type="match status" value="1"/>
</dbReference>
<keyword evidence="1 4" id="KW-0378">Hydrolase</keyword>
<protein>
    <submittedName>
        <fullName evidence="4">Ribonucleoside hydrolase RihC</fullName>
    </submittedName>
</protein>
<evidence type="ECO:0000259" key="3">
    <source>
        <dbReference type="Pfam" id="PF01156"/>
    </source>
</evidence>
<dbReference type="PANTHER" id="PTHR12304">
    <property type="entry name" value="INOSINE-URIDINE PREFERRING NUCLEOSIDE HYDROLASE"/>
    <property type="match status" value="1"/>
</dbReference>
<feature type="domain" description="Inosine/uridine-preferring nucleoside hydrolase" evidence="3">
    <location>
        <begin position="6"/>
        <end position="292"/>
    </location>
</feature>
<evidence type="ECO:0000313" key="4">
    <source>
        <dbReference type="EMBL" id="QNO17808.1"/>
    </source>
</evidence>
<dbReference type="EMBL" id="CP060696">
    <property type="protein sequence ID" value="QNO17808.1"/>
    <property type="molecule type" value="Genomic_DNA"/>
</dbReference>
<dbReference type="InterPro" id="IPR001910">
    <property type="entry name" value="Inosine/uridine_hydrolase_dom"/>
</dbReference>
<sequence>MNKRPIIIDTDPGIDDAVALAIALFSKELEIKLITTVSGNVSLPKVTKNALRLLHFFHKKVPVAAGAAEPLMRPSVDASEIHGESGLDGFDFPEPDESLLLPENAVCAMRRVLLESGEPVTLMPIAPLTNVALLLKVFPEVKQHIREIVLMGGSTGRGNLTVMGEFNIAADPEAAKIVFASGLPITVAPLDVGLQARILPAESEQLRQMGGVGLMAYSLFCKYRSGSLASGLCMFDSCAAAYLLAPQLFTTHAARVEIETGSMLTAGCSVMDFAAKTPNAIICTQVDAEAFHCWFVEQMRGCELC</sequence>
<reference evidence="4 5" key="1">
    <citation type="submission" date="2020-08" db="EMBL/GenBank/DDBJ databases">
        <authorList>
            <person name="Ren C."/>
            <person name="Gu Y."/>
            <person name="Xu Y."/>
        </authorList>
    </citation>
    <scope>NUCLEOTIDE SEQUENCE [LARGE SCALE GENOMIC DNA]</scope>
    <source>
        <strain evidence="4 5">LBM18003</strain>
    </source>
</reference>
<keyword evidence="2" id="KW-0326">Glycosidase</keyword>
<dbReference type="GO" id="GO:0005829">
    <property type="term" value="C:cytosol"/>
    <property type="evidence" value="ECO:0007669"/>
    <property type="project" value="TreeGrafter"/>
</dbReference>
<dbReference type="SUPFAM" id="SSF53590">
    <property type="entry name" value="Nucleoside hydrolase"/>
    <property type="match status" value="1"/>
</dbReference>
<dbReference type="NCBIfam" id="NF008036">
    <property type="entry name" value="PRK10768.1"/>
    <property type="match status" value="1"/>
</dbReference>
<dbReference type="InterPro" id="IPR036452">
    <property type="entry name" value="Ribo_hydro-like"/>
</dbReference>
<dbReference type="GO" id="GO:0008477">
    <property type="term" value="F:purine nucleosidase activity"/>
    <property type="evidence" value="ECO:0007669"/>
    <property type="project" value="TreeGrafter"/>
</dbReference>
<evidence type="ECO:0000256" key="1">
    <source>
        <dbReference type="ARBA" id="ARBA00022801"/>
    </source>
</evidence>
<dbReference type="CDD" id="cd02651">
    <property type="entry name" value="nuc_hydro_IU_UC_XIUA"/>
    <property type="match status" value="1"/>
</dbReference>
<dbReference type="KEGG" id="caml:H6X83_12925"/>
<dbReference type="PANTHER" id="PTHR12304:SF15">
    <property type="entry name" value="NON-SPECIFIC RIBONUCLEOSIDE HYDROLASE RIHC"/>
    <property type="match status" value="1"/>
</dbReference>